<keyword evidence="6" id="KW-1185">Reference proteome</keyword>
<dbReference type="SUPFAM" id="SSF54826">
    <property type="entry name" value="Enolase N-terminal domain-like"/>
    <property type="match status" value="1"/>
</dbReference>
<dbReference type="InterPro" id="IPR029017">
    <property type="entry name" value="Enolase-like_N"/>
</dbReference>
<dbReference type="Pfam" id="PF02746">
    <property type="entry name" value="MR_MLE_N"/>
    <property type="match status" value="1"/>
</dbReference>
<gene>
    <name evidence="5" type="ORF">FHW18_004920</name>
</gene>
<evidence type="ECO:0000313" key="5">
    <source>
        <dbReference type="EMBL" id="NYE85613.1"/>
    </source>
</evidence>
<dbReference type="Gene3D" id="3.20.20.120">
    <property type="entry name" value="Enolase-like C-terminal domain"/>
    <property type="match status" value="1"/>
</dbReference>
<keyword evidence="2" id="KW-0479">Metal-binding</keyword>
<evidence type="ECO:0000256" key="2">
    <source>
        <dbReference type="ARBA" id="ARBA00022723"/>
    </source>
</evidence>
<comment type="cofactor">
    <cofactor evidence="1">
        <name>Mg(2+)</name>
        <dbReference type="ChEBI" id="CHEBI:18420"/>
    </cofactor>
</comment>
<comment type="caution">
    <text evidence="5">The sequence shown here is derived from an EMBL/GenBank/DDBJ whole genome shotgun (WGS) entry which is preliminary data.</text>
</comment>
<sequence>MTAPATDTSALARARIVRIETIPLRVKLDRAATGSTLKLTHRCTIVTRIHTDAGVIGECFVGNDEELQPAIIKLIHTELEPLLVGQRVAAIEDLWALTRKATEPFLRDRRVALRAQAHIDAALHDAVGKLLGVPLHVLWGGAKTRVPVVALGGYYRTTGDLEGLTDEVAELKAFGIHGLKLKLGGKTPAEDAERARTVRRAGGSDFTLAVDANQGWNRQQALQFISMTRDLDLAWFEEPCHWDNDRSDMAMVRAISGVPIAAGQSELSRFGCRDLMVANAIDICNFDAGWGGGPTEWRRVAAMASAFGVSVLQHLEPQIGLMMSAGVGNGMFAEVMLPWRDPFFYQLIGNQKARPFEDGYYTLPDGPGWGMEFDLDYLESARRKD</sequence>
<dbReference type="EC" id="4.2.1.5" evidence="5"/>
<dbReference type="PANTHER" id="PTHR13794">
    <property type="entry name" value="ENOLASE SUPERFAMILY, MANDELATE RACEMASE"/>
    <property type="match status" value="1"/>
</dbReference>
<dbReference type="InterPro" id="IPR013341">
    <property type="entry name" value="Mandelate_racemase_N_dom"/>
</dbReference>
<dbReference type="Pfam" id="PF13378">
    <property type="entry name" value="MR_MLE_C"/>
    <property type="match status" value="1"/>
</dbReference>
<evidence type="ECO:0000256" key="3">
    <source>
        <dbReference type="ARBA" id="ARBA00022842"/>
    </source>
</evidence>
<dbReference type="GO" id="GO:0016052">
    <property type="term" value="P:carbohydrate catabolic process"/>
    <property type="evidence" value="ECO:0007669"/>
    <property type="project" value="TreeGrafter"/>
</dbReference>
<evidence type="ECO:0000256" key="1">
    <source>
        <dbReference type="ARBA" id="ARBA00001946"/>
    </source>
</evidence>
<dbReference type="InterPro" id="IPR046945">
    <property type="entry name" value="RHMD-like"/>
</dbReference>
<dbReference type="GO" id="GO:0000287">
    <property type="term" value="F:magnesium ion binding"/>
    <property type="evidence" value="ECO:0007669"/>
    <property type="project" value="TreeGrafter"/>
</dbReference>
<reference evidence="5 6" key="1">
    <citation type="submission" date="2020-07" db="EMBL/GenBank/DDBJ databases">
        <title>Genomic Encyclopedia of Type Strains, Phase IV (KMG-V): Genome sequencing to study the core and pangenomes of soil and plant-associated prokaryotes.</title>
        <authorList>
            <person name="Whitman W."/>
        </authorList>
    </citation>
    <scope>NUCLEOTIDE SEQUENCE [LARGE SCALE GENOMIC DNA]</scope>
    <source>
        <strain evidence="5 6">SAS40</strain>
    </source>
</reference>
<proteinExistence type="predicted"/>
<dbReference type="SUPFAM" id="SSF51604">
    <property type="entry name" value="Enolase C-terminal domain-like"/>
    <property type="match status" value="1"/>
</dbReference>
<keyword evidence="5" id="KW-0456">Lyase</keyword>
<dbReference type="PANTHER" id="PTHR13794:SF58">
    <property type="entry name" value="MITOCHONDRIAL ENOLASE SUPERFAMILY MEMBER 1"/>
    <property type="match status" value="1"/>
</dbReference>
<evidence type="ECO:0000313" key="6">
    <source>
        <dbReference type="Proteomes" id="UP000542125"/>
    </source>
</evidence>
<organism evidence="5 6">
    <name type="scientific">Pigmentiphaga litoralis</name>
    <dbReference type="NCBI Taxonomy" id="516702"/>
    <lineage>
        <taxon>Bacteria</taxon>
        <taxon>Pseudomonadati</taxon>
        <taxon>Pseudomonadota</taxon>
        <taxon>Betaproteobacteria</taxon>
        <taxon>Burkholderiales</taxon>
        <taxon>Alcaligenaceae</taxon>
        <taxon>Pigmentiphaga</taxon>
    </lineage>
</organism>
<dbReference type="SMART" id="SM00922">
    <property type="entry name" value="MR_MLE"/>
    <property type="match status" value="1"/>
</dbReference>
<dbReference type="InterPro" id="IPR013342">
    <property type="entry name" value="Mandelate_racemase_C"/>
</dbReference>
<name>A0A7Y9J060_9BURK</name>
<evidence type="ECO:0000259" key="4">
    <source>
        <dbReference type="SMART" id="SM00922"/>
    </source>
</evidence>
<dbReference type="AlphaFoldDB" id="A0A7Y9J060"/>
<dbReference type="InterPro" id="IPR036849">
    <property type="entry name" value="Enolase-like_C_sf"/>
</dbReference>
<keyword evidence="3" id="KW-0460">Magnesium</keyword>
<protein>
    <submittedName>
        <fullName evidence="5">D-arabinonate dehydratase</fullName>
        <ecNumber evidence="5">4.2.1.5</ecNumber>
    </submittedName>
</protein>
<feature type="domain" description="Mandelate racemase/muconate lactonizing enzyme C-terminal" evidence="4">
    <location>
        <begin position="161"/>
        <end position="259"/>
    </location>
</feature>
<dbReference type="EMBL" id="JACBYR010000002">
    <property type="protein sequence ID" value="NYE85613.1"/>
    <property type="molecule type" value="Genomic_DNA"/>
</dbReference>
<dbReference type="Gene3D" id="3.30.390.10">
    <property type="entry name" value="Enolase-like, N-terminal domain"/>
    <property type="match status" value="1"/>
</dbReference>
<dbReference type="SFLD" id="SFLDS00001">
    <property type="entry name" value="Enolase"/>
    <property type="match status" value="1"/>
</dbReference>
<accession>A0A7Y9J060</accession>
<dbReference type="InterPro" id="IPR029065">
    <property type="entry name" value="Enolase_C-like"/>
</dbReference>
<dbReference type="Proteomes" id="UP000542125">
    <property type="component" value="Unassembled WGS sequence"/>
</dbReference>
<dbReference type="GO" id="GO:0047675">
    <property type="term" value="F:arabinonate dehydratase activity"/>
    <property type="evidence" value="ECO:0007669"/>
    <property type="project" value="UniProtKB-EC"/>
</dbReference>
<dbReference type="RefSeq" id="WP_179589679.1">
    <property type="nucleotide sequence ID" value="NZ_JACBYR010000002.1"/>
</dbReference>
<dbReference type="CDD" id="cd03316">
    <property type="entry name" value="MR_like"/>
    <property type="match status" value="1"/>
</dbReference>